<feature type="compositionally biased region" description="Basic residues" evidence="1">
    <location>
        <begin position="223"/>
        <end position="233"/>
    </location>
</feature>
<evidence type="ECO:0000256" key="1">
    <source>
        <dbReference type="SAM" id="MobiDB-lite"/>
    </source>
</evidence>
<name>A0ABD1LH82_9FABA</name>
<reference evidence="2 3" key="1">
    <citation type="submission" date="2024-08" db="EMBL/GenBank/DDBJ databases">
        <title>Insights into the chromosomal genome structure of Flemingia macrophylla.</title>
        <authorList>
            <person name="Ding Y."/>
            <person name="Zhao Y."/>
            <person name="Bi W."/>
            <person name="Wu M."/>
            <person name="Zhao G."/>
            <person name="Gong Y."/>
            <person name="Li W."/>
            <person name="Zhang P."/>
        </authorList>
    </citation>
    <scope>NUCLEOTIDE SEQUENCE [LARGE SCALE GENOMIC DNA]</scope>
    <source>
        <strain evidence="2">DYQJB</strain>
        <tissue evidence="2">Leaf</tissue>
    </source>
</reference>
<dbReference type="Proteomes" id="UP001603857">
    <property type="component" value="Unassembled WGS sequence"/>
</dbReference>
<accession>A0ABD1LH82</accession>
<gene>
    <name evidence="2" type="ORF">Fmac_027248</name>
</gene>
<organism evidence="2 3">
    <name type="scientific">Flemingia macrophylla</name>
    <dbReference type="NCBI Taxonomy" id="520843"/>
    <lineage>
        <taxon>Eukaryota</taxon>
        <taxon>Viridiplantae</taxon>
        <taxon>Streptophyta</taxon>
        <taxon>Embryophyta</taxon>
        <taxon>Tracheophyta</taxon>
        <taxon>Spermatophyta</taxon>
        <taxon>Magnoliopsida</taxon>
        <taxon>eudicotyledons</taxon>
        <taxon>Gunneridae</taxon>
        <taxon>Pentapetalae</taxon>
        <taxon>rosids</taxon>
        <taxon>fabids</taxon>
        <taxon>Fabales</taxon>
        <taxon>Fabaceae</taxon>
        <taxon>Papilionoideae</taxon>
        <taxon>50 kb inversion clade</taxon>
        <taxon>NPAAA clade</taxon>
        <taxon>indigoferoid/millettioid clade</taxon>
        <taxon>Phaseoleae</taxon>
        <taxon>Flemingia</taxon>
    </lineage>
</organism>
<sequence>MWKEVSLTVPIEQGEWLQGCWVGRLIKVELFDNLSELQRQYSLDTTKLRHLGDDIILISGIEQVNVVGEVESGEGVKYFEGVVQAHGRVAVVDVEINSLDRIDYARVLIKTTYAFPLHHTSSVKLNGIIIRIIIMEEVPGSHTECKCFLLSYAIEKWDSNESDNCSYNEVVSPKNFLDTERRVSEFIKDLNVMEDDDMENLNFDPTNISFVPYSDTSNTKEGGRKRRTSAIRE</sequence>
<comment type="caution">
    <text evidence="2">The sequence shown here is derived from an EMBL/GenBank/DDBJ whole genome shotgun (WGS) entry which is preliminary data.</text>
</comment>
<evidence type="ECO:0000313" key="3">
    <source>
        <dbReference type="Proteomes" id="UP001603857"/>
    </source>
</evidence>
<keyword evidence="3" id="KW-1185">Reference proteome</keyword>
<protein>
    <submittedName>
        <fullName evidence="2">Uncharacterized protein</fullName>
    </submittedName>
</protein>
<proteinExistence type="predicted"/>
<dbReference type="AlphaFoldDB" id="A0ABD1LH82"/>
<dbReference type="EMBL" id="JBGMDY010000009">
    <property type="protein sequence ID" value="KAL2322869.1"/>
    <property type="molecule type" value="Genomic_DNA"/>
</dbReference>
<feature type="region of interest" description="Disordered" evidence="1">
    <location>
        <begin position="213"/>
        <end position="233"/>
    </location>
</feature>
<evidence type="ECO:0000313" key="2">
    <source>
        <dbReference type="EMBL" id="KAL2322869.1"/>
    </source>
</evidence>